<evidence type="ECO:0000256" key="3">
    <source>
        <dbReference type="SAM" id="MobiDB-lite"/>
    </source>
</evidence>
<keyword evidence="2" id="KW-0342">GTP-binding</keyword>
<dbReference type="HOGENOM" id="CLU_008964_4_0_1"/>
<dbReference type="PANTHER" id="PTHR11566:SF131">
    <property type="entry name" value="GTPASE, PUTATIVE (AFU_ORTHOLOGUE AFUA_6G07630)-RELATED"/>
    <property type="match status" value="1"/>
</dbReference>
<dbReference type="KEGG" id="tmn:UCRPA7_7263"/>
<dbReference type="EMBL" id="KB933277">
    <property type="protein sequence ID" value="EON97208.1"/>
    <property type="molecule type" value="Genomic_DNA"/>
</dbReference>
<dbReference type="GO" id="GO:0031623">
    <property type="term" value="P:receptor internalization"/>
    <property type="evidence" value="ECO:0007669"/>
    <property type="project" value="TreeGrafter"/>
</dbReference>
<dbReference type="Proteomes" id="UP000014074">
    <property type="component" value="Unassembled WGS sequence"/>
</dbReference>
<accession>R8BD26</accession>
<feature type="region of interest" description="Disordered" evidence="3">
    <location>
        <begin position="549"/>
        <end position="570"/>
    </location>
</feature>
<dbReference type="CDD" id="cd08771">
    <property type="entry name" value="DLP_1"/>
    <property type="match status" value="1"/>
</dbReference>
<dbReference type="SUPFAM" id="SSF52540">
    <property type="entry name" value="P-loop containing nucleoside triphosphate hydrolases"/>
    <property type="match status" value="1"/>
</dbReference>
<dbReference type="InterPro" id="IPR000375">
    <property type="entry name" value="Dynamin_stalk"/>
</dbReference>
<evidence type="ECO:0000259" key="4">
    <source>
        <dbReference type="PROSITE" id="PS51718"/>
    </source>
</evidence>
<dbReference type="GeneID" id="19328005"/>
<dbReference type="GO" id="GO:0005525">
    <property type="term" value="F:GTP binding"/>
    <property type="evidence" value="ECO:0007669"/>
    <property type="project" value="InterPro"/>
</dbReference>
<feature type="region of interest" description="Disordered" evidence="3">
    <location>
        <begin position="762"/>
        <end position="781"/>
    </location>
</feature>
<organism evidence="5 6">
    <name type="scientific">Phaeoacremonium minimum (strain UCR-PA7)</name>
    <name type="common">Esca disease fungus</name>
    <name type="synonym">Togninia minima</name>
    <dbReference type="NCBI Taxonomy" id="1286976"/>
    <lineage>
        <taxon>Eukaryota</taxon>
        <taxon>Fungi</taxon>
        <taxon>Dikarya</taxon>
        <taxon>Ascomycota</taxon>
        <taxon>Pezizomycotina</taxon>
        <taxon>Sordariomycetes</taxon>
        <taxon>Sordariomycetidae</taxon>
        <taxon>Togniniales</taxon>
        <taxon>Togniniaceae</taxon>
        <taxon>Phaeoacremonium</taxon>
    </lineage>
</organism>
<dbReference type="PANTHER" id="PTHR11566">
    <property type="entry name" value="DYNAMIN"/>
    <property type="match status" value="1"/>
</dbReference>
<dbReference type="Gene3D" id="1.20.120.1240">
    <property type="entry name" value="Dynamin, middle domain"/>
    <property type="match status" value="1"/>
</dbReference>
<feature type="region of interest" description="Disordered" evidence="3">
    <location>
        <begin position="166"/>
        <end position="186"/>
    </location>
</feature>
<dbReference type="SMART" id="SM00053">
    <property type="entry name" value="DYNc"/>
    <property type="match status" value="1"/>
</dbReference>
<dbReference type="GO" id="GO:0005737">
    <property type="term" value="C:cytoplasm"/>
    <property type="evidence" value="ECO:0007669"/>
    <property type="project" value="TreeGrafter"/>
</dbReference>
<feature type="region of interest" description="Disordered" evidence="3">
    <location>
        <begin position="594"/>
        <end position="614"/>
    </location>
</feature>
<dbReference type="Pfam" id="PF00350">
    <property type="entry name" value="Dynamin_N"/>
    <property type="match status" value="1"/>
</dbReference>
<sequence length="836" mass="94710">MASDATDNALELTFARSGAPSISTYNHRRYEAEDRDSNLDNEVQFMQMRPHPERPQPPEPRALDESFMSNGLVLNDIAAKVKECNDTLSDLHQLGIQHEISLPELVLVGDQSAGKSSLMSAIAGLRLPRGKGTCTRCPIHIRMSHKETWTCSITLQLDYDYQPAEGHVSDGDDDGAPAGANNRKEKWLKRQNRVVKEFKTIQDKCDTPMIEHVLRWAQIAVLNPSANHMQFVPRQGEVDDRARKNLEIAEQKTEAKFSPNTVALEIRGPDLADLSLYDLPGIFQTAPDPNDQYLAGDVEDICCEYISHPKAIILWAVPMNGDPENSSTLKIIRRAKAQKRTLGIMTKADLLSDGDQSKWVDMLGGKVYQIGLGYFVTSRPGREMDLELEQKTEEAFFNRAPGPGDDDRLAWPRAFSLHDDRCGVPRLKAFLSQKLSEAFAKSLPDVKRKLFSRLETVRTDLGRLPELPHNPELEIKRSLMEFTAYLKSSMQSQDFTSQWARIADEFRDRVLQMKPKYIVKDAGTRAASDGPIDLTADDDSASVYSMMSSPATERQYRRQVEGDFESPAAKRRRGVDGLKVEDVASSFTLGSNPVTPRANRIGPPPAGLGPFTGGVKSKTLPQLRDLIRSHRRPGMPNTVPDEVKVVLCREAVHPWVEPLRIFLEKTMNLLRSQVKISLDRALQTLTNRQIFKKSWSILQSFLEEQGRIVNDRLSHVYRMETRQLYTADAETCARHQESERKVLLRNRHYHRMKPFRKGDDKDRPLPIWEQMTPEQRQKEETETQKEIRQLGKDPFETEIEVAAYVRGYYLTAARRFIDSAQLNFTSSLACSAVLVS</sequence>
<dbReference type="GO" id="GO:0008017">
    <property type="term" value="F:microtubule binding"/>
    <property type="evidence" value="ECO:0007669"/>
    <property type="project" value="TreeGrafter"/>
</dbReference>
<dbReference type="InterPro" id="IPR022812">
    <property type="entry name" value="Dynamin"/>
</dbReference>
<evidence type="ECO:0000256" key="2">
    <source>
        <dbReference type="ARBA" id="ARBA00023134"/>
    </source>
</evidence>
<dbReference type="OrthoDB" id="5061070at2759"/>
<dbReference type="PROSITE" id="PS51718">
    <property type="entry name" value="G_DYNAMIN_2"/>
    <property type="match status" value="1"/>
</dbReference>
<dbReference type="PRINTS" id="PR00195">
    <property type="entry name" value="DYNAMIN"/>
</dbReference>
<dbReference type="Pfam" id="PF01031">
    <property type="entry name" value="Dynamin_M"/>
    <property type="match status" value="1"/>
</dbReference>
<dbReference type="InterPro" id="IPR045063">
    <property type="entry name" value="Dynamin_N"/>
</dbReference>
<reference evidence="6" key="1">
    <citation type="journal article" date="2013" name="Genome Announc.">
        <title>Draft genome sequence of the ascomycete Phaeoacremonium aleophilum strain UCR-PA7, a causal agent of the esca disease complex in grapevines.</title>
        <authorList>
            <person name="Blanco-Ulate B."/>
            <person name="Rolshausen P."/>
            <person name="Cantu D."/>
        </authorList>
    </citation>
    <scope>NUCLEOTIDE SEQUENCE [LARGE SCALE GENOMIC DNA]</scope>
    <source>
        <strain evidence="6">UCR-PA7</strain>
    </source>
</reference>
<dbReference type="GO" id="GO:0005886">
    <property type="term" value="C:plasma membrane"/>
    <property type="evidence" value="ECO:0007669"/>
    <property type="project" value="TreeGrafter"/>
</dbReference>
<dbReference type="AlphaFoldDB" id="R8BD26"/>
<keyword evidence="1" id="KW-0547">Nucleotide-binding</keyword>
<dbReference type="GO" id="GO:0003924">
    <property type="term" value="F:GTPase activity"/>
    <property type="evidence" value="ECO:0007669"/>
    <property type="project" value="InterPro"/>
</dbReference>
<dbReference type="GO" id="GO:0005874">
    <property type="term" value="C:microtubule"/>
    <property type="evidence" value="ECO:0007669"/>
    <property type="project" value="TreeGrafter"/>
</dbReference>
<name>R8BD26_PHAM7</name>
<dbReference type="eggNOG" id="KOG0446">
    <property type="taxonomic scope" value="Eukaryota"/>
</dbReference>
<evidence type="ECO:0000256" key="1">
    <source>
        <dbReference type="ARBA" id="ARBA00022741"/>
    </source>
</evidence>
<dbReference type="RefSeq" id="XP_007917986.1">
    <property type="nucleotide sequence ID" value="XM_007919795.1"/>
</dbReference>
<dbReference type="Gene3D" id="3.40.50.300">
    <property type="entry name" value="P-loop containing nucleotide triphosphate hydrolases"/>
    <property type="match status" value="1"/>
</dbReference>
<gene>
    <name evidence="5" type="ORF">UCRPA7_7263</name>
</gene>
<evidence type="ECO:0000313" key="5">
    <source>
        <dbReference type="EMBL" id="EON97208.1"/>
    </source>
</evidence>
<feature type="domain" description="Dynamin-type G" evidence="4">
    <location>
        <begin position="99"/>
        <end position="444"/>
    </location>
</feature>
<protein>
    <submittedName>
        <fullName evidence="5">Putative dynamin family protein</fullName>
    </submittedName>
</protein>
<dbReference type="InterPro" id="IPR030381">
    <property type="entry name" value="G_DYNAMIN_dom"/>
</dbReference>
<dbReference type="InterPro" id="IPR001401">
    <property type="entry name" value="Dynamin_GTPase"/>
</dbReference>
<evidence type="ECO:0000313" key="6">
    <source>
        <dbReference type="Proteomes" id="UP000014074"/>
    </source>
</evidence>
<dbReference type="InterPro" id="IPR027417">
    <property type="entry name" value="P-loop_NTPase"/>
</dbReference>
<keyword evidence="6" id="KW-1185">Reference proteome</keyword>
<proteinExistence type="predicted"/>